<dbReference type="GO" id="GO:0005777">
    <property type="term" value="C:peroxisome"/>
    <property type="evidence" value="ECO:0007669"/>
    <property type="project" value="TreeGrafter"/>
</dbReference>
<dbReference type="EMBL" id="JAATJU010023058">
    <property type="protein sequence ID" value="KAH0508877.1"/>
    <property type="molecule type" value="Genomic_DNA"/>
</dbReference>
<dbReference type="AlphaFoldDB" id="A0A8J6GEJ8"/>
<dbReference type="InterPro" id="IPR036249">
    <property type="entry name" value="Thioredoxin-like_sf"/>
</dbReference>
<accession>A0A8J6GEJ8</accession>
<dbReference type="InterPro" id="IPR044088">
    <property type="entry name" value="GSTK"/>
</dbReference>
<dbReference type="SUPFAM" id="SSF52833">
    <property type="entry name" value="Thioredoxin-like"/>
    <property type="match status" value="2"/>
</dbReference>
<evidence type="ECO:0000256" key="5">
    <source>
        <dbReference type="ARBA" id="ARBA00053827"/>
    </source>
</evidence>
<evidence type="ECO:0000256" key="11">
    <source>
        <dbReference type="SAM" id="MobiDB-lite"/>
    </source>
</evidence>
<evidence type="ECO:0000313" key="14">
    <source>
        <dbReference type="EMBL" id="KAH0508877.1"/>
    </source>
</evidence>
<evidence type="ECO:0000256" key="8">
    <source>
        <dbReference type="ARBA" id="ARBA00081396"/>
    </source>
</evidence>
<evidence type="ECO:0000256" key="2">
    <source>
        <dbReference type="ARBA" id="ARBA00012452"/>
    </source>
</evidence>
<proteinExistence type="inferred from homology"/>
<feature type="region of interest" description="Disordered" evidence="11">
    <location>
        <begin position="586"/>
        <end position="627"/>
    </location>
</feature>
<keyword evidence="12" id="KW-0812">Transmembrane</keyword>
<evidence type="ECO:0000313" key="15">
    <source>
        <dbReference type="Proteomes" id="UP000710432"/>
    </source>
</evidence>
<dbReference type="GO" id="GO:0006749">
    <property type="term" value="P:glutathione metabolic process"/>
    <property type="evidence" value="ECO:0007669"/>
    <property type="project" value="InterPro"/>
</dbReference>
<dbReference type="PANTHER" id="PTHR42943:SF2">
    <property type="entry name" value="GLUTATHIONE S-TRANSFERASE KAPPA 1"/>
    <property type="match status" value="1"/>
</dbReference>
<feature type="transmembrane region" description="Helical" evidence="12">
    <location>
        <begin position="471"/>
        <end position="489"/>
    </location>
</feature>
<dbReference type="GO" id="GO:0004602">
    <property type="term" value="F:glutathione peroxidase activity"/>
    <property type="evidence" value="ECO:0007669"/>
    <property type="project" value="InterPro"/>
</dbReference>
<gene>
    <name evidence="14" type="ORF">LTLLF_161480</name>
</gene>
<evidence type="ECO:0000256" key="1">
    <source>
        <dbReference type="ARBA" id="ARBA00006494"/>
    </source>
</evidence>
<evidence type="ECO:0000256" key="9">
    <source>
        <dbReference type="ARBA" id="ARBA00082109"/>
    </source>
</evidence>
<feature type="transmembrane region" description="Helical" evidence="12">
    <location>
        <begin position="495"/>
        <end position="516"/>
    </location>
</feature>
<feature type="domain" description="DSBA-like thioredoxin" evidence="13">
    <location>
        <begin position="254"/>
        <end position="451"/>
    </location>
</feature>
<dbReference type="PANTHER" id="PTHR42943">
    <property type="entry name" value="GLUTATHIONE S-TRANSFERASE KAPPA"/>
    <property type="match status" value="1"/>
</dbReference>
<comment type="caution">
    <text evidence="14">The sequence shown here is derived from an EMBL/GenBank/DDBJ whole genome shotgun (WGS) entry which is preliminary data.</text>
</comment>
<dbReference type="GO" id="GO:0004364">
    <property type="term" value="F:glutathione transferase activity"/>
    <property type="evidence" value="ECO:0007669"/>
    <property type="project" value="UniProtKB-EC"/>
</dbReference>
<protein>
    <recommendedName>
        <fullName evidence="6">Glutathione S-transferase kappa 1</fullName>
        <ecNumber evidence="2">2.5.1.18</ecNumber>
    </recommendedName>
    <alternativeName>
        <fullName evidence="9">GST 13-13</fullName>
    </alternativeName>
    <alternativeName>
        <fullName evidence="10">GST class-kappa</fullName>
    </alternativeName>
    <alternativeName>
        <fullName evidence="7">GSTK1-1</fullName>
    </alternativeName>
    <alternativeName>
        <fullName evidence="8">Glutathione S-transferase subunit 13</fullName>
    </alternativeName>
</protein>
<dbReference type="GO" id="GO:0005739">
    <property type="term" value="C:mitochondrion"/>
    <property type="evidence" value="ECO:0007669"/>
    <property type="project" value="TreeGrafter"/>
</dbReference>
<evidence type="ECO:0000256" key="12">
    <source>
        <dbReference type="SAM" id="Phobius"/>
    </source>
</evidence>
<keyword evidence="12" id="KW-1133">Transmembrane helix</keyword>
<dbReference type="Pfam" id="PF01323">
    <property type="entry name" value="DSBA"/>
    <property type="match status" value="2"/>
</dbReference>
<reference evidence="14" key="1">
    <citation type="submission" date="2020-03" db="EMBL/GenBank/DDBJ databases">
        <title>Studies in the Genomics of Life Span.</title>
        <authorList>
            <person name="Glass D."/>
        </authorList>
    </citation>
    <scope>NUCLEOTIDE SEQUENCE</scope>
    <source>
        <strain evidence="14">LTLLF</strain>
        <tissue evidence="14">Muscle</tissue>
    </source>
</reference>
<feature type="domain" description="DSBA-like thioredoxin" evidence="13">
    <location>
        <begin position="7"/>
        <end position="198"/>
    </location>
</feature>
<evidence type="ECO:0000256" key="3">
    <source>
        <dbReference type="ARBA" id="ARBA00022679"/>
    </source>
</evidence>
<dbReference type="Proteomes" id="UP000710432">
    <property type="component" value="Unassembled WGS sequence"/>
</dbReference>
<dbReference type="CDD" id="cd03021">
    <property type="entry name" value="DsbA_GSTK"/>
    <property type="match status" value="2"/>
</dbReference>
<name>A0A8J6GEJ8_MICOH</name>
<dbReference type="Gene3D" id="3.40.30.10">
    <property type="entry name" value="Glutaredoxin"/>
    <property type="match status" value="2"/>
</dbReference>
<comment type="catalytic activity">
    <reaction evidence="4">
        <text>RX + glutathione = an S-substituted glutathione + a halide anion + H(+)</text>
        <dbReference type="Rhea" id="RHEA:16437"/>
        <dbReference type="ChEBI" id="CHEBI:15378"/>
        <dbReference type="ChEBI" id="CHEBI:16042"/>
        <dbReference type="ChEBI" id="CHEBI:17792"/>
        <dbReference type="ChEBI" id="CHEBI:57925"/>
        <dbReference type="ChEBI" id="CHEBI:90779"/>
        <dbReference type="EC" id="2.5.1.18"/>
    </reaction>
</comment>
<evidence type="ECO:0000256" key="10">
    <source>
        <dbReference type="ARBA" id="ARBA00083519"/>
    </source>
</evidence>
<dbReference type="EC" id="2.5.1.18" evidence="2"/>
<dbReference type="FunFam" id="3.40.30.10:FF:000096">
    <property type="entry name" value="Glutathione S-transferase kappa"/>
    <property type="match status" value="2"/>
</dbReference>
<comment type="function">
    <text evidence="5">Glutathione S-transferase that catalyzes the conjugation of glutathione to exogenous and endogenous compounds.</text>
</comment>
<organism evidence="14 15">
    <name type="scientific">Microtus ochrogaster</name>
    <name type="common">Prairie vole</name>
    <dbReference type="NCBI Taxonomy" id="79684"/>
    <lineage>
        <taxon>Eukaryota</taxon>
        <taxon>Metazoa</taxon>
        <taxon>Chordata</taxon>
        <taxon>Craniata</taxon>
        <taxon>Vertebrata</taxon>
        <taxon>Euteleostomi</taxon>
        <taxon>Mammalia</taxon>
        <taxon>Eutheria</taxon>
        <taxon>Euarchontoglires</taxon>
        <taxon>Glires</taxon>
        <taxon>Rodentia</taxon>
        <taxon>Myomorpha</taxon>
        <taxon>Muroidea</taxon>
        <taxon>Cricetidae</taxon>
        <taxon>Arvicolinae</taxon>
        <taxon>Microtus</taxon>
    </lineage>
</organism>
<keyword evidence="12" id="KW-0472">Membrane</keyword>
<evidence type="ECO:0000256" key="4">
    <source>
        <dbReference type="ARBA" id="ARBA00047960"/>
    </source>
</evidence>
<evidence type="ECO:0000259" key="13">
    <source>
        <dbReference type="Pfam" id="PF01323"/>
    </source>
</evidence>
<comment type="similarity">
    <text evidence="1">Belongs to the GST superfamily. Kappa family.</text>
</comment>
<sequence>MGPARRTLELFYDVLSPYSWLGFEVLCRYQHLWNIKLQLCPAFLGGIMKDSENKPLATVPRKGQYMNNEMPLLGQHFQVPINLPKDFFGVIVKKGSLNAMRFLTAVSMEQPEVLEKVSRELWMRIWSRAAEKAGMSTEQAQRFLEKISTAQVKNKLKETTDEACSYGAFGLPTSVAQVDGKTYMLFGSDRMELLAYLLDSSFKLAFTLLCSMGPARRTLELFYDVLSPYSWLGFEVRQGSRQGCLGDYTAEHWVLCRYQHLWNIKLQLRPALIAGIMNDSGNKPPAMVPRKAQYMNNEMPLLGQHFQVPLNLPKDFFYVILKKGSLNAMRFLTAVSMEQPEVLEKVSRELWMRIWSRVRAGVEAWSEGADEDITESQSILAAAEKAGMSTEQAQRFLEKISTAQVKNKLKETTDEACSYGAFGLPTTVAHVDGKTYMLFGSDRMELLAYLLGALGGTMVPRQLWEKLKQSFLFLSSASLLLGLALLVIQPNIAPFAYFFLCLAGFCFLACLFACVVERSLRSRQSSRQTENSEAPGNARVNEAFEVPTYEQAVVMDSETQHHLQELEQPPPYSSVFIAPGVEGVQPSQLERPSPGRLKRRVGSEGTMSRRGNPGGALRLRGPRVASTAPDLQSLRVAPKLEPTTPPPAYDICFAYPEDDNVFYEDKWILP</sequence>
<feature type="transmembrane region" description="Helical" evidence="12">
    <location>
        <begin position="446"/>
        <end position="464"/>
    </location>
</feature>
<dbReference type="InterPro" id="IPR001853">
    <property type="entry name" value="DSBA-like_thioredoxin_dom"/>
</dbReference>
<keyword evidence="3" id="KW-0808">Transferase</keyword>
<evidence type="ECO:0000256" key="7">
    <source>
        <dbReference type="ARBA" id="ARBA00080274"/>
    </source>
</evidence>
<evidence type="ECO:0000256" key="6">
    <source>
        <dbReference type="ARBA" id="ARBA00073833"/>
    </source>
</evidence>
<dbReference type="InterPro" id="IPR051924">
    <property type="entry name" value="GST_Kappa/NadH"/>
</dbReference>